<evidence type="ECO:0000313" key="2">
    <source>
        <dbReference type="Proteomes" id="UP000663842"/>
    </source>
</evidence>
<sequence>MGCLLKYMETIGIIPINDRISEIPPWMI</sequence>
<dbReference type="AlphaFoldDB" id="A0A820M2N8"/>
<name>A0A820M2N8_9BILA</name>
<dbReference type="Proteomes" id="UP000663842">
    <property type="component" value="Unassembled WGS sequence"/>
</dbReference>
<protein>
    <submittedName>
        <fullName evidence="1">Uncharacterized protein</fullName>
    </submittedName>
</protein>
<proteinExistence type="predicted"/>
<comment type="caution">
    <text evidence="1">The sequence shown here is derived from an EMBL/GenBank/DDBJ whole genome shotgun (WGS) entry which is preliminary data.</text>
</comment>
<organism evidence="1 2">
    <name type="scientific">Rotaria magnacalcarata</name>
    <dbReference type="NCBI Taxonomy" id="392030"/>
    <lineage>
        <taxon>Eukaryota</taxon>
        <taxon>Metazoa</taxon>
        <taxon>Spiralia</taxon>
        <taxon>Gnathifera</taxon>
        <taxon>Rotifera</taxon>
        <taxon>Eurotatoria</taxon>
        <taxon>Bdelloidea</taxon>
        <taxon>Philodinida</taxon>
        <taxon>Philodinidae</taxon>
        <taxon>Rotaria</taxon>
    </lineage>
</organism>
<reference evidence="1" key="1">
    <citation type="submission" date="2021-02" db="EMBL/GenBank/DDBJ databases">
        <authorList>
            <person name="Nowell W R."/>
        </authorList>
    </citation>
    <scope>NUCLEOTIDE SEQUENCE</scope>
</reference>
<evidence type="ECO:0000313" key="1">
    <source>
        <dbReference type="EMBL" id="CAF4367288.1"/>
    </source>
</evidence>
<feature type="non-terminal residue" evidence="1">
    <location>
        <position position="28"/>
    </location>
</feature>
<gene>
    <name evidence="1" type="ORF">UXM345_LOCUS36798</name>
</gene>
<accession>A0A820M2N8</accession>
<dbReference type="EMBL" id="CAJOBF010018089">
    <property type="protein sequence ID" value="CAF4367288.1"/>
    <property type="molecule type" value="Genomic_DNA"/>
</dbReference>